<keyword evidence="4 7" id="KW-0812">Transmembrane</keyword>
<evidence type="ECO:0000256" key="2">
    <source>
        <dbReference type="ARBA" id="ARBA00007543"/>
    </source>
</evidence>
<feature type="transmembrane region" description="Helical" evidence="7">
    <location>
        <begin position="118"/>
        <end position="142"/>
    </location>
</feature>
<evidence type="ECO:0000256" key="1">
    <source>
        <dbReference type="ARBA" id="ARBA00004651"/>
    </source>
</evidence>
<dbReference type="InterPro" id="IPR003317">
    <property type="entry name" value="Cyt-d_oxidase_su2"/>
</dbReference>
<accession>A0ABV7PRZ7</accession>
<feature type="transmembrane region" description="Helical" evidence="7">
    <location>
        <begin position="235"/>
        <end position="254"/>
    </location>
</feature>
<dbReference type="PANTHER" id="PTHR43141:SF4">
    <property type="entry name" value="CYTOCHROME BD2 SUBUNIT II"/>
    <property type="match status" value="1"/>
</dbReference>
<evidence type="ECO:0000256" key="5">
    <source>
        <dbReference type="ARBA" id="ARBA00022989"/>
    </source>
</evidence>
<reference evidence="9" key="1">
    <citation type="journal article" date="2019" name="Int. J. Syst. Evol. Microbiol.">
        <title>The Global Catalogue of Microorganisms (GCM) 10K type strain sequencing project: providing services to taxonomists for standard genome sequencing and annotation.</title>
        <authorList>
            <consortium name="The Broad Institute Genomics Platform"/>
            <consortium name="The Broad Institute Genome Sequencing Center for Infectious Disease"/>
            <person name="Wu L."/>
            <person name="Ma J."/>
        </authorList>
    </citation>
    <scope>NUCLEOTIDE SEQUENCE [LARGE SCALE GENOMIC DNA]</scope>
    <source>
        <strain evidence="9">CGMCC 4.7396</strain>
    </source>
</reference>
<dbReference type="EMBL" id="JBHRWO010000004">
    <property type="protein sequence ID" value="MFC3491225.1"/>
    <property type="molecule type" value="Genomic_DNA"/>
</dbReference>
<gene>
    <name evidence="8" type="ORF">ACFO8M_01820</name>
</gene>
<feature type="transmembrane region" description="Helical" evidence="7">
    <location>
        <begin position="303"/>
        <end position="324"/>
    </location>
</feature>
<proteinExistence type="inferred from homology"/>
<keyword evidence="3" id="KW-1003">Cell membrane</keyword>
<evidence type="ECO:0000313" key="8">
    <source>
        <dbReference type="EMBL" id="MFC3491225.1"/>
    </source>
</evidence>
<comment type="caution">
    <text evidence="8">The sequence shown here is derived from an EMBL/GenBank/DDBJ whole genome shotgun (WGS) entry which is preliminary data.</text>
</comment>
<dbReference type="Pfam" id="PF02322">
    <property type="entry name" value="Cyt_bd_oxida_II"/>
    <property type="match status" value="1"/>
</dbReference>
<keyword evidence="9" id="KW-1185">Reference proteome</keyword>
<protein>
    <submittedName>
        <fullName evidence="8">Cytochrome d ubiquinol oxidase subunit II</fullName>
    </submittedName>
</protein>
<feature type="transmembrane region" description="Helical" evidence="7">
    <location>
        <begin position="162"/>
        <end position="182"/>
    </location>
</feature>
<comment type="similarity">
    <text evidence="2">Belongs to the cytochrome ubiquinol oxidase subunit 2 family.</text>
</comment>
<dbReference type="PANTHER" id="PTHR43141">
    <property type="entry name" value="CYTOCHROME BD2 SUBUNIT II"/>
    <property type="match status" value="1"/>
</dbReference>
<sequence>MMSLEFAVAAALFAGVVCYAVLGGADFGSGFHDLTAGGARRGAPLRTLIDHSIGPVWEANHVWLIYVLVMWWTGFPESYAATMTTLYVPLVLALVGIVLRGASFAFRKQSETLWQAKLFGVVFATSSVLAPFFLGTIVGALASGRVPAGGNGDPWSSWTNATALFTGLISVGTCAFLAATFLTADAARRGEAALAAKLRIRSLVVGAATGVVVFAGLIPIERDAPTFWDGLTSRAAPVMALSAVGGIVTLVLLWRRHYSPARLAAVVAVATVMAGWGIGQYPWVLVDQVTIADGAGARATLQGLLVAVGIAAVIVGPALAYLFYLTQSPEWNREARGGVEAGEGGSIRRRVSHWSGQVSD</sequence>
<feature type="transmembrane region" description="Helical" evidence="7">
    <location>
        <begin position="261"/>
        <end position="283"/>
    </location>
</feature>
<keyword evidence="5 7" id="KW-1133">Transmembrane helix</keyword>
<evidence type="ECO:0000313" key="9">
    <source>
        <dbReference type="Proteomes" id="UP001595712"/>
    </source>
</evidence>
<evidence type="ECO:0000256" key="7">
    <source>
        <dbReference type="SAM" id="Phobius"/>
    </source>
</evidence>
<dbReference type="Proteomes" id="UP001595712">
    <property type="component" value="Unassembled WGS sequence"/>
</dbReference>
<keyword evidence="6 7" id="KW-0472">Membrane</keyword>
<feature type="transmembrane region" description="Helical" evidence="7">
    <location>
        <begin position="86"/>
        <end position="106"/>
    </location>
</feature>
<comment type="subcellular location">
    <subcellularLocation>
        <location evidence="1">Cell membrane</location>
        <topology evidence="1">Multi-pass membrane protein</topology>
    </subcellularLocation>
</comment>
<organism evidence="8 9">
    <name type="scientific">Glycomyces rhizosphaerae</name>
    <dbReference type="NCBI Taxonomy" id="2054422"/>
    <lineage>
        <taxon>Bacteria</taxon>
        <taxon>Bacillati</taxon>
        <taxon>Actinomycetota</taxon>
        <taxon>Actinomycetes</taxon>
        <taxon>Glycomycetales</taxon>
        <taxon>Glycomycetaceae</taxon>
        <taxon>Glycomyces</taxon>
    </lineage>
</organism>
<evidence type="ECO:0000256" key="3">
    <source>
        <dbReference type="ARBA" id="ARBA00022475"/>
    </source>
</evidence>
<feature type="transmembrane region" description="Helical" evidence="7">
    <location>
        <begin position="203"/>
        <end position="220"/>
    </location>
</feature>
<evidence type="ECO:0000256" key="6">
    <source>
        <dbReference type="ARBA" id="ARBA00023136"/>
    </source>
</evidence>
<dbReference type="RefSeq" id="WP_387969699.1">
    <property type="nucleotide sequence ID" value="NZ_JBHRWO010000004.1"/>
</dbReference>
<evidence type="ECO:0000256" key="4">
    <source>
        <dbReference type="ARBA" id="ARBA00022692"/>
    </source>
</evidence>
<name>A0ABV7PRZ7_9ACTN</name>